<evidence type="ECO:0000313" key="2">
    <source>
        <dbReference type="Proteomes" id="UP000324222"/>
    </source>
</evidence>
<protein>
    <submittedName>
        <fullName evidence="1">Uncharacterized protein</fullName>
    </submittedName>
</protein>
<name>A0A5B7J3R7_PORTR</name>
<dbReference type="AlphaFoldDB" id="A0A5B7J3R7"/>
<sequence length="100" mass="11274">MACGNNYYSLPPLRCPLRVFAFSPPRGMMHYCMENVSSDLSSIRMQARDLNVGERKRGEGMRKAKRERIKEGIESLGPHICSSLPCGSPVSVEAPEERFR</sequence>
<evidence type="ECO:0000313" key="1">
    <source>
        <dbReference type="EMBL" id="MPC87124.1"/>
    </source>
</evidence>
<dbReference type="Proteomes" id="UP000324222">
    <property type="component" value="Unassembled WGS sequence"/>
</dbReference>
<accession>A0A5B7J3R7</accession>
<gene>
    <name evidence="1" type="ORF">E2C01_081975</name>
</gene>
<dbReference type="EMBL" id="VSRR010073553">
    <property type="protein sequence ID" value="MPC87124.1"/>
    <property type="molecule type" value="Genomic_DNA"/>
</dbReference>
<keyword evidence="2" id="KW-1185">Reference proteome</keyword>
<comment type="caution">
    <text evidence="1">The sequence shown here is derived from an EMBL/GenBank/DDBJ whole genome shotgun (WGS) entry which is preliminary data.</text>
</comment>
<reference evidence="1 2" key="1">
    <citation type="submission" date="2019-05" db="EMBL/GenBank/DDBJ databases">
        <title>Another draft genome of Portunus trituberculatus and its Hox gene families provides insights of decapod evolution.</title>
        <authorList>
            <person name="Jeong J.-H."/>
            <person name="Song I."/>
            <person name="Kim S."/>
            <person name="Choi T."/>
            <person name="Kim D."/>
            <person name="Ryu S."/>
            <person name="Kim W."/>
        </authorList>
    </citation>
    <scope>NUCLEOTIDE SEQUENCE [LARGE SCALE GENOMIC DNA]</scope>
    <source>
        <tissue evidence="1">Muscle</tissue>
    </source>
</reference>
<proteinExistence type="predicted"/>
<organism evidence="1 2">
    <name type="scientific">Portunus trituberculatus</name>
    <name type="common">Swimming crab</name>
    <name type="synonym">Neptunus trituberculatus</name>
    <dbReference type="NCBI Taxonomy" id="210409"/>
    <lineage>
        <taxon>Eukaryota</taxon>
        <taxon>Metazoa</taxon>
        <taxon>Ecdysozoa</taxon>
        <taxon>Arthropoda</taxon>
        <taxon>Crustacea</taxon>
        <taxon>Multicrustacea</taxon>
        <taxon>Malacostraca</taxon>
        <taxon>Eumalacostraca</taxon>
        <taxon>Eucarida</taxon>
        <taxon>Decapoda</taxon>
        <taxon>Pleocyemata</taxon>
        <taxon>Brachyura</taxon>
        <taxon>Eubrachyura</taxon>
        <taxon>Portunoidea</taxon>
        <taxon>Portunidae</taxon>
        <taxon>Portuninae</taxon>
        <taxon>Portunus</taxon>
    </lineage>
</organism>